<dbReference type="CDD" id="cd06225">
    <property type="entry name" value="HAMP"/>
    <property type="match status" value="1"/>
</dbReference>
<dbReference type="Gene3D" id="3.30.565.10">
    <property type="entry name" value="Histidine kinase-like ATPase, C-terminal domain"/>
    <property type="match status" value="1"/>
</dbReference>
<dbReference type="SUPFAM" id="SSF47384">
    <property type="entry name" value="Homodimeric domain of signal transducing histidine kinase"/>
    <property type="match status" value="1"/>
</dbReference>
<accession>A0A1L9AV01</accession>
<dbReference type="InterPro" id="IPR003594">
    <property type="entry name" value="HATPase_dom"/>
</dbReference>
<feature type="domain" description="HAMP" evidence="11">
    <location>
        <begin position="338"/>
        <end position="390"/>
    </location>
</feature>
<dbReference type="Pfam" id="PF00672">
    <property type="entry name" value="HAMP"/>
    <property type="match status" value="1"/>
</dbReference>
<evidence type="ECO:0000313" key="12">
    <source>
        <dbReference type="EMBL" id="OJH33835.1"/>
    </source>
</evidence>
<evidence type="ECO:0000259" key="11">
    <source>
        <dbReference type="PROSITE" id="PS50885"/>
    </source>
</evidence>
<keyword evidence="4 7" id="KW-0597">Phosphoprotein</keyword>
<evidence type="ECO:0000259" key="9">
    <source>
        <dbReference type="PROSITE" id="PS50109"/>
    </source>
</evidence>
<feature type="transmembrane region" description="Helical" evidence="8">
    <location>
        <begin position="318"/>
        <end position="336"/>
    </location>
</feature>
<dbReference type="InterPro" id="IPR003661">
    <property type="entry name" value="HisK_dim/P_dom"/>
</dbReference>
<name>A0A1L9AV01_9BACT</name>
<dbReference type="PROSITE" id="PS50885">
    <property type="entry name" value="HAMP"/>
    <property type="match status" value="1"/>
</dbReference>
<dbReference type="InterPro" id="IPR036890">
    <property type="entry name" value="HATPase_C_sf"/>
</dbReference>
<dbReference type="PROSITE" id="PS50109">
    <property type="entry name" value="HIS_KIN"/>
    <property type="match status" value="1"/>
</dbReference>
<dbReference type="EC" id="2.7.13.3" evidence="3"/>
<dbReference type="InterPro" id="IPR011006">
    <property type="entry name" value="CheY-like_superfamily"/>
</dbReference>
<gene>
    <name evidence="12" type="ORF">BON30_46825</name>
</gene>
<evidence type="ECO:0000256" key="5">
    <source>
        <dbReference type="ARBA" id="ARBA00022679"/>
    </source>
</evidence>
<dbReference type="PANTHER" id="PTHR43047">
    <property type="entry name" value="TWO-COMPONENT HISTIDINE PROTEIN KINASE"/>
    <property type="match status" value="1"/>
</dbReference>
<dbReference type="SMART" id="SM00388">
    <property type="entry name" value="HisKA"/>
    <property type="match status" value="1"/>
</dbReference>
<evidence type="ECO:0000256" key="7">
    <source>
        <dbReference type="PROSITE-ProRule" id="PRU00169"/>
    </source>
</evidence>
<dbReference type="FunFam" id="3.30.565.10:FF:000010">
    <property type="entry name" value="Sensor histidine kinase RcsC"/>
    <property type="match status" value="1"/>
</dbReference>
<dbReference type="InterPro" id="IPR005467">
    <property type="entry name" value="His_kinase_dom"/>
</dbReference>
<evidence type="ECO:0000256" key="8">
    <source>
        <dbReference type="SAM" id="Phobius"/>
    </source>
</evidence>
<dbReference type="RefSeq" id="WP_071905161.1">
    <property type="nucleotide sequence ID" value="NZ_MPIN01000027.1"/>
</dbReference>
<reference evidence="12 13" key="2">
    <citation type="submission" date="2016-12" db="EMBL/GenBank/DDBJ databases">
        <title>Draft Genome Sequence of Cystobacter ferrugineus Strain Cbfe23.</title>
        <authorList>
            <person name="Akbar S."/>
            <person name="Dowd S.E."/>
            <person name="Stevens D.C."/>
        </authorList>
    </citation>
    <scope>NUCLEOTIDE SEQUENCE [LARGE SCALE GENOMIC DNA]</scope>
    <source>
        <strain evidence="12 13">Cbfe23</strain>
    </source>
</reference>
<comment type="caution">
    <text evidence="12">The sequence shown here is derived from an EMBL/GenBank/DDBJ whole genome shotgun (WGS) entry which is preliminary data.</text>
</comment>
<dbReference type="Pfam" id="PF02518">
    <property type="entry name" value="HATPase_c"/>
    <property type="match status" value="1"/>
</dbReference>
<keyword evidence="8" id="KW-1133">Transmembrane helix</keyword>
<dbReference type="CDD" id="cd17546">
    <property type="entry name" value="REC_hyHK_CKI1_RcsC-like"/>
    <property type="match status" value="1"/>
</dbReference>
<evidence type="ECO:0000256" key="6">
    <source>
        <dbReference type="ARBA" id="ARBA00022777"/>
    </source>
</evidence>
<keyword evidence="13" id="KW-1185">Reference proteome</keyword>
<dbReference type="SUPFAM" id="SSF52172">
    <property type="entry name" value="CheY-like"/>
    <property type="match status" value="1"/>
</dbReference>
<organism evidence="12 13">
    <name type="scientific">Cystobacter ferrugineus</name>
    <dbReference type="NCBI Taxonomy" id="83449"/>
    <lineage>
        <taxon>Bacteria</taxon>
        <taxon>Pseudomonadati</taxon>
        <taxon>Myxococcota</taxon>
        <taxon>Myxococcia</taxon>
        <taxon>Myxococcales</taxon>
        <taxon>Cystobacterineae</taxon>
        <taxon>Archangiaceae</taxon>
        <taxon>Cystobacter</taxon>
    </lineage>
</organism>
<proteinExistence type="predicted"/>
<keyword evidence="5" id="KW-0808">Transferase</keyword>
<dbReference type="Pfam" id="PF00512">
    <property type="entry name" value="HisKA"/>
    <property type="match status" value="1"/>
</dbReference>
<protein>
    <recommendedName>
        <fullName evidence="3">histidine kinase</fullName>
        <ecNumber evidence="3">2.7.13.3</ecNumber>
    </recommendedName>
</protein>
<keyword evidence="8" id="KW-0472">Membrane</keyword>
<dbReference type="CDD" id="cd00082">
    <property type="entry name" value="HisKA"/>
    <property type="match status" value="1"/>
</dbReference>
<sequence>MKPLGIGRKLTLGFGTLAAVTLLVVALGFIAGRSATEDINRTEGVRGPATLASAQAQASLLRMQLHVRGYLVLSDPLDIDQYHMARKSFEDSLASLQAMSVNWPDEEARWVAELTETYARWVKLPQHLFELHDNPLKNRPALRLARVDIQALRIQILEKVDAMIDIQKTRGVSPRNRELLADMLGFQNSFDAMATNLMAYGASGELNFKLAYGPQLATNATIWNELSGKRHLLSAEQRAALDGIARDRAGFAELALELVSILGGEHAYEDLYLYRTQVTPQADTLLGLLGKVTERQQAQLQTDLARARSSLAKARPQTVAGGLVAVIFSFAMAFLFRRNIVGPVHRLTGVAEQVAAGNLSARAAVESSDEIGVLALSINIMTQRLAETIGHLETVFAEAQRAKDAAETANLAKSTFLAHMSHELRTPLNGILGYAQILRRDKRLDEREIAGVNVIQQSGEHLLTLINDILDFAKIEAGKLELYVTDLQLARFLRTITEMISVRAAQKGLDFCCDMTPDLPTWVRADEKRLRQVLLNLLSNAVKFTDSGQVRLRVRFTAPDRIRFEVRDTGIGISEDQLGILFQPFEQAGEARRRQGGTGLGLAISRQFVRLMGSDIQVESRVGQGSTFWFELELPVVKVETAAPPPDGVVTGYQGPRKKVLVVDDVAENRAMVVELLGRLGFEMAEAENGREGLDKARILQPDLILMDTMMPVMDGLEATHQLRQLPHGREVPILAVSASAAQEDRDRSLAAGANAFIAKPIDYEVLLKEMSACLGLSWTYEPPRQQPTTREYDAQLLTPPPQEQLAVLHQLALAGSMRDILHWATRLTDLGEQYGPFSTKVIQLARGYQSRAILGLVESHLTDGRRRPSVKLDLAGEPAR</sequence>
<feature type="modified residue" description="4-aspartylphosphate" evidence="7">
    <location>
        <position position="708"/>
    </location>
</feature>
<dbReference type="SMART" id="SM00304">
    <property type="entry name" value="HAMP"/>
    <property type="match status" value="1"/>
</dbReference>
<dbReference type="SUPFAM" id="SSF55874">
    <property type="entry name" value="ATPase domain of HSP90 chaperone/DNA topoisomerase II/histidine kinase"/>
    <property type="match status" value="1"/>
</dbReference>
<dbReference type="OrthoDB" id="9816309at2"/>
<evidence type="ECO:0000256" key="2">
    <source>
        <dbReference type="ARBA" id="ARBA00004370"/>
    </source>
</evidence>
<dbReference type="Gene3D" id="6.10.340.10">
    <property type="match status" value="1"/>
</dbReference>
<dbReference type="EMBL" id="MPIN01000027">
    <property type="protein sequence ID" value="OJH33835.1"/>
    <property type="molecule type" value="Genomic_DNA"/>
</dbReference>
<dbReference type="Proteomes" id="UP000182229">
    <property type="component" value="Unassembled WGS sequence"/>
</dbReference>
<dbReference type="GO" id="GO:0000155">
    <property type="term" value="F:phosphorelay sensor kinase activity"/>
    <property type="evidence" value="ECO:0007669"/>
    <property type="project" value="InterPro"/>
</dbReference>
<keyword evidence="6" id="KW-0418">Kinase</keyword>
<dbReference type="PANTHER" id="PTHR43047:SF64">
    <property type="entry name" value="HISTIDINE KINASE CONTAINING CHEY-HOMOLOGOUS RECEIVER DOMAIN AND PAS DOMAIN-RELATED"/>
    <property type="match status" value="1"/>
</dbReference>
<feature type="domain" description="Response regulatory" evidence="10">
    <location>
        <begin position="659"/>
        <end position="775"/>
    </location>
</feature>
<evidence type="ECO:0000256" key="3">
    <source>
        <dbReference type="ARBA" id="ARBA00012438"/>
    </source>
</evidence>
<evidence type="ECO:0000256" key="1">
    <source>
        <dbReference type="ARBA" id="ARBA00000085"/>
    </source>
</evidence>
<dbReference type="PROSITE" id="PS50110">
    <property type="entry name" value="RESPONSE_REGULATORY"/>
    <property type="match status" value="1"/>
</dbReference>
<dbReference type="GO" id="GO:0016020">
    <property type="term" value="C:membrane"/>
    <property type="evidence" value="ECO:0007669"/>
    <property type="project" value="UniProtKB-SubCell"/>
</dbReference>
<dbReference type="InterPro" id="IPR003660">
    <property type="entry name" value="HAMP_dom"/>
</dbReference>
<feature type="domain" description="Histidine kinase" evidence="9">
    <location>
        <begin position="419"/>
        <end position="636"/>
    </location>
</feature>
<reference evidence="13" key="1">
    <citation type="submission" date="2016-11" db="EMBL/GenBank/DDBJ databases">
        <authorList>
            <person name="Shukria A."/>
            <person name="Stevens D.C."/>
        </authorList>
    </citation>
    <scope>NUCLEOTIDE SEQUENCE [LARGE SCALE GENOMIC DNA]</scope>
    <source>
        <strain evidence="13">Cbfe23</strain>
    </source>
</reference>
<dbReference type="AlphaFoldDB" id="A0A1L9AV01"/>
<dbReference type="InterPro" id="IPR001789">
    <property type="entry name" value="Sig_transdc_resp-reg_receiver"/>
</dbReference>
<comment type="subcellular location">
    <subcellularLocation>
        <location evidence="2">Membrane</location>
    </subcellularLocation>
</comment>
<dbReference type="InterPro" id="IPR004358">
    <property type="entry name" value="Sig_transdc_His_kin-like_C"/>
</dbReference>
<evidence type="ECO:0000256" key="4">
    <source>
        <dbReference type="ARBA" id="ARBA00022553"/>
    </source>
</evidence>
<dbReference type="InterPro" id="IPR036097">
    <property type="entry name" value="HisK_dim/P_sf"/>
</dbReference>
<dbReference type="InterPro" id="IPR007891">
    <property type="entry name" value="CHASE3"/>
</dbReference>
<feature type="transmembrane region" description="Helical" evidence="8">
    <location>
        <begin position="12"/>
        <end position="31"/>
    </location>
</feature>
<evidence type="ECO:0000313" key="13">
    <source>
        <dbReference type="Proteomes" id="UP000182229"/>
    </source>
</evidence>
<dbReference type="SMART" id="SM00387">
    <property type="entry name" value="HATPase_c"/>
    <property type="match status" value="1"/>
</dbReference>
<dbReference type="Gene3D" id="3.40.50.2300">
    <property type="match status" value="1"/>
</dbReference>
<keyword evidence="8" id="KW-0812">Transmembrane</keyword>
<dbReference type="Pfam" id="PF00072">
    <property type="entry name" value="Response_reg"/>
    <property type="match status" value="1"/>
</dbReference>
<evidence type="ECO:0000259" key="10">
    <source>
        <dbReference type="PROSITE" id="PS50110"/>
    </source>
</evidence>
<comment type="catalytic activity">
    <reaction evidence="1">
        <text>ATP + protein L-histidine = ADP + protein N-phospho-L-histidine.</text>
        <dbReference type="EC" id="2.7.13.3"/>
    </reaction>
</comment>
<dbReference type="Gene3D" id="1.10.287.130">
    <property type="match status" value="1"/>
</dbReference>
<dbReference type="SMART" id="SM00448">
    <property type="entry name" value="REC"/>
    <property type="match status" value="1"/>
</dbReference>
<dbReference type="Pfam" id="PF05227">
    <property type="entry name" value="CHASE3"/>
    <property type="match status" value="1"/>
</dbReference>
<dbReference type="CDD" id="cd16922">
    <property type="entry name" value="HATPase_EvgS-ArcB-TorS-like"/>
    <property type="match status" value="1"/>
</dbReference>
<dbReference type="PRINTS" id="PR00344">
    <property type="entry name" value="BCTRLSENSOR"/>
</dbReference>
<dbReference type="SUPFAM" id="SSF158472">
    <property type="entry name" value="HAMP domain-like"/>
    <property type="match status" value="1"/>
</dbReference>
<dbReference type="STRING" id="83449.BON30_46825"/>